<evidence type="ECO:0000313" key="1">
    <source>
        <dbReference type="EMBL" id="QHU06483.1"/>
    </source>
</evidence>
<dbReference type="EMBL" id="MN740656">
    <property type="protein sequence ID" value="QHU06483.1"/>
    <property type="molecule type" value="Genomic_DNA"/>
</dbReference>
<protein>
    <submittedName>
        <fullName evidence="1">Uncharacterized protein</fullName>
    </submittedName>
</protein>
<reference evidence="1" key="1">
    <citation type="journal article" date="2020" name="Nature">
        <title>Giant virus diversity and host interactions through global metagenomics.</title>
        <authorList>
            <person name="Schulz F."/>
            <person name="Roux S."/>
            <person name="Paez-Espino D."/>
            <person name="Jungbluth S."/>
            <person name="Walsh D.A."/>
            <person name="Denef V.J."/>
            <person name="McMahon K.D."/>
            <person name="Konstantinidis K.T."/>
            <person name="Eloe-Fadrosh E.A."/>
            <person name="Kyrpides N.C."/>
            <person name="Woyke T."/>
        </authorList>
    </citation>
    <scope>NUCLEOTIDE SEQUENCE</scope>
    <source>
        <strain evidence="1">GVMAG-S-1035315-10</strain>
    </source>
</reference>
<name>A0A6C0JM92_9ZZZZ</name>
<proteinExistence type="predicted"/>
<sequence>MLETETQQHVDMPSIIDDIRNNILQNLGFTYKLRHLGDNIWTLRVRAVNYERSAHIEIIIDEYTEPEDRGARGAVFTYGDIPRNYIQIIMDSIMERI</sequence>
<organism evidence="1">
    <name type="scientific">viral metagenome</name>
    <dbReference type="NCBI Taxonomy" id="1070528"/>
    <lineage>
        <taxon>unclassified sequences</taxon>
        <taxon>metagenomes</taxon>
        <taxon>organismal metagenomes</taxon>
    </lineage>
</organism>
<accession>A0A6C0JM92</accession>
<dbReference type="AlphaFoldDB" id="A0A6C0JM92"/>